<evidence type="ECO:0000256" key="3">
    <source>
        <dbReference type="ARBA" id="ARBA00022452"/>
    </source>
</evidence>
<reference evidence="13 14" key="1">
    <citation type="journal article" date="2013" name="Genome Announc.">
        <title>Draft Genome Sequence for Caulobacter sp. Strain OR37, a Bacterium Tolerant to Heavy Metals.</title>
        <authorList>
            <person name="Utturkar S.M."/>
            <person name="Bollmann A."/>
            <person name="Brzoska R.M."/>
            <person name="Klingeman D.M."/>
            <person name="Epstein S.E."/>
            <person name="Palumbo A.V."/>
            <person name="Brown S.D."/>
        </authorList>
    </citation>
    <scope>NUCLEOTIDE SEQUENCE [LARGE SCALE GENOMIC DNA]</scope>
    <source>
        <strain evidence="13 14">OR37</strain>
    </source>
</reference>
<dbReference type="PROSITE" id="PS52016">
    <property type="entry name" value="TONB_DEPENDENT_REC_3"/>
    <property type="match status" value="1"/>
</dbReference>
<keyword evidence="5 9" id="KW-0798">TonB box</keyword>
<dbReference type="Gene3D" id="2.170.130.10">
    <property type="entry name" value="TonB-dependent receptor, plug domain"/>
    <property type="match status" value="1"/>
</dbReference>
<dbReference type="RefSeq" id="WP_004619899.1">
    <property type="nucleotide sequence ID" value="NZ_APMP01000013.1"/>
</dbReference>
<organism evidence="13 14">
    <name type="scientific">Caulobacter vibrioides OR37</name>
    <dbReference type="NCBI Taxonomy" id="1292034"/>
    <lineage>
        <taxon>Bacteria</taxon>
        <taxon>Pseudomonadati</taxon>
        <taxon>Pseudomonadota</taxon>
        <taxon>Alphaproteobacteria</taxon>
        <taxon>Caulobacterales</taxon>
        <taxon>Caulobacteraceae</taxon>
        <taxon>Caulobacter</taxon>
    </lineage>
</organism>
<gene>
    <name evidence="13" type="ORF">OR37_02339</name>
</gene>
<keyword evidence="7 8" id="KW-0998">Cell outer membrane</keyword>
<evidence type="ECO:0000313" key="14">
    <source>
        <dbReference type="Proteomes" id="UP000013063"/>
    </source>
</evidence>
<dbReference type="SUPFAM" id="SSF56935">
    <property type="entry name" value="Porins"/>
    <property type="match status" value="1"/>
</dbReference>
<keyword evidence="10" id="KW-0732">Signal</keyword>
<dbReference type="PATRIC" id="fig|1292034.3.peg.2325"/>
<evidence type="ECO:0000256" key="7">
    <source>
        <dbReference type="ARBA" id="ARBA00023237"/>
    </source>
</evidence>
<dbReference type="InterPro" id="IPR037066">
    <property type="entry name" value="Plug_dom_sf"/>
</dbReference>
<feature type="domain" description="TonB-dependent receptor-like beta-barrel" evidence="11">
    <location>
        <begin position="442"/>
        <end position="866"/>
    </location>
</feature>
<dbReference type="EMBL" id="APMP01000013">
    <property type="protein sequence ID" value="ENZ81742.1"/>
    <property type="molecule type" value="Genomic_DNA"/>
</dbReference>
<dbReference type="InterPro" id="IPR012910">
    <property type="entry name" value="Plug_dom"/>
</dbReference>
<keyword evidence="4 8" id="KW-0812">Transmembrane</keyword>
<dbReference type="Gene3D" id="2.40.170.20">
    <property type="entry name" value="TonB-dependent receptor, beta-barrel domain"/>
    <property type="match status" value="1"/>
</dbReference>
<dbReference type="InterPro" id="IPR010104">
    <property type="entry name" value="TonB_rcpt_bac"/>
</dbReference>
<keyword evidence="14" id="KW-1185">Reference proteome</keyword>
<evidence type="ECO:0000256" key="6">
    <source>
        <dbReference type="ARBA" id="ARBA00023136"/>
    </source>
</evidence>
<proteinExistence type="inferred from homology"/>
<keyword evidence="13" id="KW-0675">Receptor</keyword>
<comment type="caution">
    <text evidence="13">The sequence shown here is derived from an EMBL/GenBank/DDBJ whole genome shotgun (WGS) entry which is preliminary data.</text>
</comment>
<evidence type="ECO:0000259" key="11">
    <source>
        <dbReference type="Pfam" id="PF00593"/>
    </source>
</evidence>
<dbReference type="eggNOG" id="COG1629">
    <property type="taxonomic scope" value="Bacteria"/>
</dbReference>
<dbReference type="Pfam" id="PF00593">
    <property type="entry name" value="TonB_dep_Rec_b-barrel"/>
    <property type="match status" value="1"/>
</dbReference>
<evidence type="ECO:0000256" key="8">
    <source>
        <dbReference type="PROSITE-ProRule" id="PRU01360"/>
    </source>
</evidence>
<evidence type="ECO:0000256" key="5">
    <source>
        <dbReference type="ARBA" id="ARBA00023077"/>
    </source>
</evidence>
<dbReference type="AlphaFoldDB" id="R0EKW5"/>
<dbReference type="PANTHER" id="PTHR40980:SF4">
    <property type="entry name" value="TONB-DEPENDENT RECEPTOR-LIKE BETA-BARREL DOMAIN-CONTAINING PROTEIN"/>
    <property type="match status" value="1"/>
</dbReference>
<dbReference type="eggNOG" id="COG4771">
    <property type="taxonomic scope" value="Bacteria"/>
</dbReference>
<name>R0EKW5_CAUVI</name>
<evidence type="ECO:0000256" key="4">
    <source>
        <dbReference type="ARBA" id="ARBA00022692"/>
    </source>
</evidence>
<keyword evidence="3 8" id="KW-1134">Transmembrane beta strand</keyword>
<feature type="domain" description="TonB-dependent receptor plug" evidence="12">
    <location>
        <begin position="62"/>
        <end position="178"/>
    </location>
</feature>
<dbReference type="OrthoDB" id="5476657at2"/>
<sequence length="901" mass="97141" precursor="true">MPPYFPGKAQRCAAPSLAVLTLLASACTPALAWAADAPDDQVDKVVVLGAKAGRDKPNDVSQTTTISAAEMLAIPNTNVVDVLARTPGISVSATEGLSPSEGNHGGIDGAGRGTSNFVSIRGLSGSYNVNLLNGANAAQGMPYSRNISLGLLPPIGLKQIAVSKTSTADMDGDAVGGTLDFQTPVARDFGKRYNRVYLQGGYSPLAHDYHAPAGSYLGQAEFARQFGPGDAFGVYATAYYGKRRFASTMLDFQGGQWGYAVSVGKQGTNPDGFSRQDNLILKSVNAQFSRGEELRYGGALSLDWQGENASLWLKATHARSDITQQIYQKGIQAGNYPAPVLRPDGLYQNGESDGEYHYWFETAPSNARLSSVQLGGETRLGRLKLSGSGFYSYGLSAAPDHAEITFLASAANDLNGPFQVTYRDRYPIPLLSAAQLARLNDNSLFAYQVGSGEYTAATSSAKVYGGKFDAAYALDGLFKEVAAGAKFTRSDRDSDNVDYSNIDFAPLNATLATSSLFNGQVIADKDRYPYTLPTGDAAELTRLAANAAAAVTLSPDSRYKNVLAGNESVAAAYALTRMRWGALEIQPGVRYEDTVIHNRFWSKANSAGQVSGFQTNRSAYHMLLPSLHAVLRSDDAGVFRAAIWRSYSRPAFFQLGGGRTVKRNTDGTFSVTEGNPNLRPMTSTNYDVSWERTQPVYRVAVAAFYKDMNDYMYDRGTDYRSTPAIVTNDTTVSKPVNGGRAHVYGLELDGEYRFRDMPGALSALGVAGNVTLQRSQARLLDPTTDPTQPMAGTPRTLYNAAIFFNPNKFEARLSYHFNGRVLSKYKFGTTGGALMSEWTQSTRSLDASFAYLPTPSVRLAATVSNLLDNYSFYRTVGRDAETVPQIVRAGRQAALSLSVTF</sequence>
<comment type="subcellular location">
    <subcellularLocation>
        <location evidence="1 8">Cell outer membrane</location>
        <topology evidence="1 8">Multi-pass membrane protein</topology>
    </subcellularLocation>
</comment>
<dbReference type="GO" id="GO:0009279">
    <property type="term" value="C:cell outer membrane"/>
    <property type="evidence" value="ECO:0007669"/>
    <property type="project" value="UniProtKB-SubCell"/>
</dbReference>
<feature type="chain" id="PRO_5004341153" evidence="10">
    <location>
        <begin position="35"/>
        <end position="901"/>
    </location>
</feature>
<accession>R0EKW5</accession>
<dbReference type="InterPro" id="IPR036942">
    <property type="entry name" value="Beta-barrel_TonB_sf"/>
</dbReference>
<dbReference type="NCBIfam" id="TIGR01782">
    <property type="entry name" value="TonB-Xanth-Caul"/>
    <property type="match status" value="1"/>
</dbReference>
<comment type="similarity">
    <text evidence="8 9">Belongs to the TonB-dependent receptor family.</text>
</comment>
<evidence type="ECO:0000256" key="10">
    <source>
        <dbReference type="SAM" id="SignalP"/>
    </source>
</evidence>
<evidence type="ECO:0000313" key="13">
    <source>
        <dbReference type="EMBL" id="ENZ81742.1"/>
    </source>
</evidence>
<dbReference type="STRING" id="1292034.OR37_02339"/>
<dbReference type="PANTHER" id="PTHR40980">
    <property type="entry name" value="PLUG DOMAIN-CONTAINING PROTEIN"/>
    <property type="match status" value="1"/>
</dbReference>
<dbReference type="InterPro" id="IPR039426">
    <property type="entry name" value="TonB-dep_rcpt-like"/>
</dbReference>
<dbReference type="Pfam" id="PF07715">
    <property type="entry name" value="Plug"/>
    <property type="match status" value="1"/>
</dbReference>
<dbReference type="InterPro" id="IPR000531">
    <property type="entry name" value="Beta-barrel_TonB"/>
</dbReference>
<keyword evidence="6 8" id="KW-0472">Membrane</keyword>
<evidence type="ECO:0000259" key="12">
    <source>
        <dbReference type="Pfam" id="PF07715"/>
    </source>
</evidence>
<evidence type="ECO:0000256" key="2">
    <source>
        <dbReference type="ARBA" id="ARBA00022448"/>
    </source>
</evidence>
<keyword evidence="2 8" id="KW-0813">Transport</keyword>
<evidence type="ECO:0000256" key="9">
    <source>
        <dbReference type="RuleBase" id="RU003357"/>
    </source>
</evidence>
<dbReference type="Proteomes" id="UP000013063">
    <property type="component" value="Unassembled WGS sequence"/>
</dbReference>
<feature type="signal peptide" evidence="10">
    <location>
        <begin position="1"/>
        <end position="34"/>
    </location>
</feature>
<protein>
    <submittedName>
        <fullName evidence="13">TonB-dependent receptor</fullName>
    </submittedName>
</protein>
<evidence type="ECO:0000256" key="1">
    <source>
        <dbReference type="ARBA" id="ARBA00004571"/>
    </source>
</evidence>